<reference evidence="6" key="1">
    <citation type="journal article" date="2019" name="Int. J. Syst. Evol. Microbiol.">
        <title>The Global Catalogue of Microorganisms (GCM) 10K type strain sequencing project: providing services to taxonomists for standard genome sequencing and annotation.</title>
        <authorList>
            <consortium name="The Broad Institute Genomics Platform"/>
            <consortium name="The Broad Institute Genome Sequencing Center for Infectious Disease"/>
            <person name="Wu L."/>
            <person name="Ma J."/>
        </authorList>
    </citation>
    <scope>NUCLEOTIDE SEQUENCE [LARGE SCALE GENOMIC DNA]</scope>
    <source>
        <strain evidence="6">KCTC 52473</strain>
    </source>
</reference>
<evidence type="ECO:0000256" key="1">
    <source>
        <dbReference type="SAM" id="MobiDB-lite"/>
    </source>
</evidence>
<keyword evidence="2" id="KW-1133">Transmembrane helix</keyword>
<dbReference type="Proteomes" id="UP001595478">
    <property type="component" value="Unassembled WGS sequence"/>
</dbReference>
<accession>A0ABV7FQY2</accession>
<dbReference type="InterPro" id="IPR012938">
    <property type="entry name" value="Glc/Sorbosone_DH"/>
</dbReference>
<feature type="compositionally biased region" description="Low complexity" evidence="1">
    <location>
        <begin position="580"/>
        <end position="593"/>
    </location>
</feature>
<dbReference type="RefSeq" id="WP_376920871.1">
    <property type="nucleotide sequence ID" value="NZ_JBHRSW010000029.1"/>
</dbReference>
<comment type="caution">
    <text evidence="5">The sequence shown here is derived from an EMBL/GenBank/DDBJ whole genome shotgun (WGS) entry which is preliminary data.</text>
</comment>
<feature type="region of interest" description="Disordered" evidence="1">
    <location>
        <begin position="576"/>
        <end position="596"/>
    </location>
</feature>
<organism evidence="5 6">
    <name type="scientific">Agaribacter flavus</name>
    <dbReference type="NCBI Taxonomy" id="1902781"/>
    <lineage>
        <taxon>Bacteria</taxon>
        <taxon>Pseudomonadati</taxon>
        <taxon>Pseudomonadota</taxon>
        <taxon>Gammaproteobacteria</taxon>
        <taxon>Alteromonadales</taxon>
        <taxon>Alteromonadaceae</taxon>
        <taxon>Agaribacter</taxon>
    </lineage>
</organism>
<dbReference type="Pfam" id="PF07995">
    <property type="entry name" value="GSDH"/>
    <property type="match status" value="1"/>
</dbReference>
<evidence type="ECO:0000259" key="4">
    <source>
        <dbReference type="Pfam" id="PF07995"/>
    </source>
</evidence>
<feature type="signal peptide" evidence="3">
    <location>
        <begin position="1"/>
        <end position="21"/>
    </location>
</feature>
<evidence type="ECO:0000313" key="5">
    <source>
        <dbReference type="EMBL" id="MFC3122749.1"/>
    </source>
</evidence>
<keyword evidence="3" id="KW-0732">Signal</keyword>
<dbReference type="EMBL" id="JBHRSW010000029">
    <property type="protein sequence ID" value="MFC3122749.1"/>
    <property type="molecule type" value="Genomic_DNA"/>
</dbReference>
<proteinExistence type="predicted"/>
<dbReference type="PANTHER" id="PTHR19328">
    <property type="entry name" value="HEDGEHOG-INTERACTING PROTEIN"/>
    <property type="match status" value="1"/>
</dbReference>
<dbReference type="Gene3D" id="2.120.10.30">
    <property type="entry name" value="TolB, C-terminal domain"/>
    <property type="match status" value="1"/>
</dbReference>
<evidence type="ECO:0000256" key="3">
    <source>
        <dbReference type="SAM" id="SignalP"/>
    </source>
</evidence>
<dbReference type="SUPFAM" id="SSF50952">
    <property type="entry name" value="Soluble quinoprotein glucose dehydrogenase"/>
    <property type="match status" value="1"/>
</dbReference>
<protein>
    <submittedName>
        <fullName evidence="5">PQQ-dependent sugar dehydrogenase</fullName>
    </submittedName>
</protein>
<keyword evidence="2" id="KW-0472">Membrane</keyword>
<dbReference type="PANTHER" id="PTHR19328:SF75">
    <property type="entry name" value="ALDOSE SUGAR DEHYDROGENASE YLII"/>
    <property type="match status" value="1"/>
</dbReference>
<keyword evidence="2" id="KW-0812">Transmembrane</keyword>
<gene>
    <name evidence="5" type="ORF">ACFOHL_14080</name>
</gene>
<sequence length="644" mass="70303">MFKYSLFISAIVLLFCKVSNAETFSTNFEFNNRSGAFTLFDSPNQVSFEGGQSKVVGDEEIYRSGIYAYMFDNETVNIRFETPVKSITIYLKNQDPNIDSSAFVYELNKAEAVASIEGNYNDWTKLTYTSEIGITRIEGVNASRGYAAFEDLRFTTFDDSPVIAPQGIDNPIQASIPNSDISLKLTLINDTLNSPIEANVAPGIDSTLFIAEQSGEIWAMNTSSNELTLVNSFAERIVVGGERGLLGFAFHPDFSTNGLLYTHTSELEASDRADGMADFTSLMGDEIADHFSVIAEWQAETLDNGSIAIDMTSRRQILSVAQPQGNHNGGSILFDNSGYLLIGLGDGGGADDQGVGHPNGGNGQNLMNVLGTILRIDPLGRNSENGAYGIPTDNPFLAQTGVPPEIYAYGLRNPFKLSFDLEREILYAADVGQNHIEEINIVESGDNLGWPLREGAFGFFNNSQDAGYVFEQTPNAALKDPIASYDHDEGIAVIGGHVYRGNGQPALTGRYVFGDFNGRLFFLDDDNQILALQVENEILANQALRGIAEDIEKQLYFFTSNASQAFVYRLDNPAPAMQEPPATQAPNTPQTDTRSSGGGVGLMTLLFSFLIVILSNRALTRNFRSFIYGIYPLVNTIKGSKATR</sequence>
<keyword evidence="6" id="KW-1185">Reference proteome</keyword>
<feature type="chain" id="PRO_5046555775" evidence="3">
    <location>
        <begin position="22"/>
        <end position="644"/>
    </location>
</feature>
<dbReference type="InterPro" id="IPR011042">
    <property type="entry name" value="6-blade_b-propeller_TolB-like"/>
</dbReference>
<evidence type="ECO:0000256" key="2">
    <source>
        <dbReference type="SAM" id="Phobius"/>
    </source>
</evidence>
<name>A0ABV7FQY2_9ALTE</name>
<dbReference type="InterPro" id="IPR011041">
    <property type="entry name" value="Quinoprot_gluc/sorb_DH_b-prop"/>
</dbReference>
<feature type="domain" description="Glucose/Sorbosone dehydrogenase" evidence="4">
    <location>
        <begin position="194"/>
        <end position="565"/>
    </location>
</feature>
<feature type="transmembrane region" description="Helical" evidence="2">
    <location>
        <begin position="596"/>
        <end position="614"/>
    </location>
</feature>
<evidence type="ECO:0000313" key="6">
    <source>
        <dbReference type="Proteomes" id="UP001595478"/>
    </source>
</evidence>